<comment type="similarity">
    <text evidence="1 4">Belongs to the glycosyl hydrolase 32 family.</text>
</comment>
<proteinExistence type="inferred from homology"/>
<dbReference type="Proteomes" id="UP000290407">
    <property type="component" value="Unassembled WGS sequence"/>
</dbReference>
<dbReference type="Pfam" id="PF00251">
    <property type="entry name" value="Glyco_hydro_32N"/>
    <property type="match status" value="1"/>
</dbReference>
<name>A0A4Q2UTG8_9BACT</name>
<sequence>MIRALWALWLGSLLSSAGLAQRTGTDTTYRQAFRPQYHFSPRANWINDPNGLVYFDGEYHLFYQYNPYGSRWGHMTWGHAISRDLVHWKELPPAIPEEGSTMIFSGSCVVDKNNTSGFGQNGVIPMVAVYTAHQTNRQSQHIAYSLDRGRTWTKYIANPVIDLNKKDFRDPKVFWHEPTQRWVMVVLLPAEKKALFYQSPNLKQWTKSGEFTAADSPATIWECPDLVEVPVDGTLERKWLLMLSMGGGAPAGGSGMQYYLGRFDGKSFVSELKPGDVRYVDWGKDYYAAITFNNLPVRGNRGAISIGWMNNWQYANDLPTAPFRGAMTLPRELRLVKLQNSGTPARYELRQRPIQELKPLLGAPFRWTGTDVAQLNEQLHTAGSSLPTDTYLLTLELEPKQISPGVRVQLRKNSQDETEATAIGYDPVRQQLFLDRSRSGQTGFSKDFPGRFTAPLKPQNGRVTLQVWVDRSSVEIFANDGQVTMTNQIFPGPSATGITFFGDGLRSVIIQPIEGIWR</sequence>
<accession>A0A4Q2UTG8</accession>
<keyword evidence="5" id="KW-0732">Signal</keyword>
<dbReference type="AlphaFoldDB" id="A0A4Q2UTG8"/>
<dbReference type="PANTHER" id="PTHR42800">
    <property type="entry name" value="EXOINULINASE INUD (AFU_ORTHOLOGUE AFUA_5G00480)"/>
    <property type="match status" value="1"/>
</dbReference>
<gene>
    <name evidence="8" type="ORF">EQG79_02875</name>
</gene>
<dbReference type="EMBL" id="SBLB01000001">
    <property type="protein sequence ID" value="RYC71105.1"/>
    <property type="molecule type" value="Genomic_DNA"/>
</dbReference>
<dbReference type="SUPFAM" id="SSF75005">
    <property type="entry name" value="Arabinanase/levansucrase/invertase"/>
    <property type="match status" value="1"/>
</dbReference>
<dbReference type="FunFam" id="2.115.10.20:FF:000002">
    <property type="entry name" value="Invertase 2"/>
    <property type="match status" value="1"/>
</dbReference>
<evidence type="ECO:0000259" key="6">
    <source>
        <dbReference type="Pfam" id="PF00251"/>
    </source>
</evidence>
<dbReference type="SUPFAM" id="SSF49899">
    <property type="entry name" value="Concanavalin A-like lectins/glucanases"/>
    <property type="match status" value="1"/>
</dbReference>
<dbReference type="InterPro" id="IPR023296">
    <property type="entry name" value="Glyco_hydro_beta-prop_sf"/>
</dbReference>
<evidence type="ECO:0000256" key="5">
    <source>
        <dbReference type="SAM" id="SignalP"/>
    </source>
</evidence>
<feature type="domain" description="Glycosyl hydrolase family 32 N-terminal" evidence="6">
    <location>
        <begin position="38"/>
        <end position="337"/>
    </location>
</feature>
<dbReference type="PROSITE" id="PS00609">
    <property type="entry name" value="GLYCOSYL_HYDROL_F32"/>
    <property type="match status" value="1"/>
</dbReference>
<dbReference type="GO" id="GO:0005737">
    <property type="term" value="C:cytoplasm"/>
    <property type="evidence" value="ECO:0007669"/>
    <property type="project" value="TreeGrafter"/>
</dbReference>
<evidence type="ECO:0000256" key="3">
    <source>
        <dbReference type="ARBA" id="ARBA00023295"/>
    </source>
</evidence>
<dbReference type="CDD" id="cd18622">
    <property type="entry name" value="GH32_Inu-like"/>
    <property type="match status" value="1"/>
</dbReference>
<feature type="chain" id="PRO_5020750535" evidence="5">
    <location>
        <begin position="21"/>
        <end position="518"/>
    </location>
</feature>
<evidence type="ECO:0000259" key="7">
    <source>
        <dbReference type="Pfam" id="PF08244"/>
    </source>
</evidence>
<protein>
    <submittedName>
        <fullName evidence="8">Glycoside hydrolase family 32 protein</fullName>
    </submittedName>
</protein>
<dbReference type="InterPro" id="IPR013148">
    <property type="entry name" value="Glyco_hydro_32_N"/>
</dbReference>
<dbReference type="Pfam" id="PF08244">
    <property type="entry name" value="Glyco_hydro_32C"/>
    <property type="match status" value="1"/>
</dbReference>
<dbReference type="InterPro" id="IPR013320">
    <property type="entry name" value="ConA-like_dom_sf"/>
</dbReference>
<comment type="caution">
    <text evidence="8">The sequence shown here is derived from an EMBL/GenBank/DDBJ whole genome shotgun (WGS) entry which is preliminary data.</text>
</comment>
<evidence type="ECO:0000256" key="4">
    <source>
        <dbReference type="RuleBase" id="RU362110"/>
    </source>
</evidence>
<keyword evidence="9" id="KW-1185">Reference proteome</keyword>
<reference evidence="8 9" key="1">
    <citation type="submission" date="2019-01" db="EMBL/GenBank/DDBJ databases">
        <title>Spirosoma flava sp. nov., a propanil-degrading bacterium isolated from herbicide-contaminated soil.</title>
        <authorList>
            <person name="Zhang L."/>
            <person name="Jiang J.-D."/>
        </authorList>
    </citation>
    <scope>NUCLEOTIDE SEQUENCE [LARGE SCALE GENOMIC DNA]</scope>
    <source>
        <strain evidence="8 9">TY50</strain>
    </source>
</reference>
<dbReference type="InterPro" id="IPR013189">
    <property type="entry name" value="Glyco_hydro_32_C"/>
</dbReference>
<feature type="domain" description="Glycosyl hydrolase family 32 C-terminal" evidence="7">
    <location>
        <begin position="378"/>
        <end position="504"/>
    </location>
</feature>
<keyword evidence="2 4" id="KW-0378">Hydrolase</keyword>
<dbReference type="Gene3D" id="2.115.10.20">
    <property type="entry name" value="Glycosyl hydrolase domain, family 43"/>
    <property type="match status" value="1"/>
</dbReference>
<evidence type="ECO:0000256" key="2">
    <source>
        <dbReference type="ARBA" id="ARBA00022801"/>
    </source>
</evidence>
<dbReference type="Gene3D" id="2.60.120.560">
    <property type="entry name" value="Exo-inulinase, domain 1"/>
    <property type="match status" value="1"/>
</dbReference>
<evidence type="ECO:0000256" key="1">
    <source>
        <dbReference type="ARBA" id="ARBA00009902"/>
    </source>
</evidence>
<dbReference type="PANTHER" id="PTHR42800:SF1">
    <property type="entry name" value="EXOINULINASE INUD (AFU_ORTHOLOGUE AFUA_5G00480)"/>
    <property type="match status" value="1"/>
</dbReference>
<evidence type="ECO:0000313" key="8">
    <source>
        <dbReference type="EMBL" id="RYC71105.1"/>
    </source>
</evidence>
<organism evidence="8 9">
    <name type="scientific">Spirosoma sordidisoli</name>
    <dbReference type="NCBI Taxonomy" id="2502893"/>
    <lineage>
        <taxon>Bacteria</taxon>
        <taxon>Pseudomonadati</taxon>
        <taxon>Bacteroidota</taxon>
        <taxon>Cytophagia</taxon>
        <taxon>Cytophagales</taxon>
        <taxon>Cytophagaceae</taxon>
        <taxon>Spirosoma</taxon>
    </lineage>
</organism>
<dbReference type="InterPro" id="IPR018053">
    <property type="entry name" value="Glyco_hydro_32_AS"/>
</dbReference>
<evidence type="ECO:0000313" key="9">
    <source>
        <dbReference type="Proteomes" id="UP000290407"/>
    </source>
</evidence>
<dbReference type="SMART" id="SM00640">
    <property type="entry name" value="Glyco_32"/>
    <property type="match status" value="1"/>
</dbReference>
<dbReference type="InterPro" id="IPR001362">
    <property type="entry name" value="Glyco_hydro_32"/>
</dbReference>
<dbReference type="RefSeq" id="WP_077920186.1">
    <property type="nucleotide sequence ID" value="NZ_SBLB01000001.1"/>
</dbReference>
<dbReference type="GO" id="GO:0005987">
    <property type="term" value="P:sucrose catabolic process"/>
    <property type="evidence" value="ECO:0007669"/>
    <property type="project" value="TreeGrafter"/>
</dbReference>
<feature type="signal peptide" evidence="5">
    <location>
        <begin position="1"/>
        <end position="20"/>
    </location>
</feature>
<dbReference type="GO" id="GO:0004575">
    <property type="term" value="F:sucrose alpha-glucosidase activity"/>
    <property type="evidence" value="ECO:0007669"/>
    <property type="project" value="TreeGrafter"/>
</dbReference>
<keyword evidence="3 4" id="KW-0326">Glycosidase</keyword>